<protein>
    <submittedName>
        <fullName evidence="1">DNA alkylation repair protein</fullName>
    </submittedName>
</protein>
<accession>A0ABW5S824</accession>
<evidence type="ECO:0000313" key="1">
    <source>
        <dbReference type="EMBL" id="MFD2695757.1"/>
    </source>
</evidence>
<gene>
    <name evidence="1" type="ORF">ACFSUE_19320</name>
</gene>
<dbReference type="RefSeq" id="WP_253063095.1">
    <property type="nucleotide sequence ID" value="NZ_JAMXWM010000018.1"/>
</dbReference>
<evidence type="ECO:0000313" key="2">
    <source>
        <dbReference type="Proteomes" id="UP001597399"/>
    </source>
</evidence>
<dbReference type="InterPro" id="IPR014825">
    <property type="entry name" value="DNA_alkylation"/>
</dbReference>
<dbReference type="PANTHER" id="PTHR34070:SF1">
    <property type="entry name" value="DNA ALKYLATION REPAIR PROTEIN"/>
    <property type="match status" value="1"/>
</dbReference>
<dbReference type="SUPFAM" id="SSF48371">
    <property type="entry name" value="ARM repeat"/>
    <property type="match status" value="1"/>
</dbReference>
<name>A0ABW5S824_9BACL</name>
<dbReference type="PANTHER" id="PTHR34070">
    <property type="entry name" value="ARMADILLO-TYPE FOLD"/>
    <property type="match status" value="1"/>
</dbReference>
<sequence length="144" mass="17191">MEHYMRSQFLFFGIKAPERRVIIRDFIKMHGLPESDQLSFVVRQLWNHPMCECQTAAVDLLVHAKKRLNANHLPLLEWMILTKSWWDTVDFIAPQCCGPLLKKDPYLTELYPDKWIVDPNIWLRRAALLYPLKYKETTEKARFC</sequence>
<dbReference type="Pfam" id="PF08713">
    <property type="entry name" value="DNA_alkylation"/>
    <property type="match status" value="1"/>
</dbReference>
<reference evidence="2" key="1">
    <citation type="journal article" date="2019" name="Int. J. Syst. Evol. Microbiol.">
        <title>The Global Catalogue of Microorganisms (GCM) 10K type strain sequencing project: providing services to taxonomists for standard genome sequencing and annotation.</title>
        <authorList>
            <consortium name="The Broad Institute Genomics Platform"/>
            <consortium name="The Broad Institute Genome Sequencing Center for Infectious Disease"/>
            <person name="Wu L."/>
            <person name="Ma J."/>
        </authorList>
    </citation>
    <scope>NUCLEOTIDE SEQUENCE [LARGE SCALE GENOMIC DNA]</scope>
    <source>
        <strain evidence="2">TISTR 2466</strain>
    </source>
</reference>
<keyword evidence="2" id="KW-1185">Reference proteome</keyword>
<comment type="caution">
    <text evidence="1">The sequence shown here is derived from an EMBL/GenBank/DDBJ whole genome shotgun (WGS) entry which is preliminary data.</text>
</comment>
<dbReference type="Proteomes" id="UP001597399">
    <property type="component" value="Unassembled WGS sequence"/>
</dbReference>
<proteinExistence type="predicted"/>
<dbReference type="Gene3D" id="1.25.10.90">
    <property type="match status" value="1"/>
</dbReference>
<dbReference type="EMBL" id="JBHUMQ010000052">
    <property type="protein sequence ID" value="MFD2695757.1"/>
    <property type="molecule type" value="Genomic_DNA"/>
</dbReference>
<organism evidence="1 2">
    <name type="scientific">Sporolactobacillus shoreicorticis</name>
    <dbReference type="NCBI Taxonomy" id="1923877"/>
    <lineage>
        <taxon>Bacteria</taxon>
        <taxon>Bacillati</taxon>
        <taxon>Bacillota</taxon>
        <taxon>Bacilli</taxon>
        <taxon>Bacillales</taxon>
        <taxon>Sporolactobacillaceae</taxon>
        <taxon>Sporolactobacillus</taxon>
    </lineage>
</organism>
<dbReference type="InterPro" id="IPR016024">
    <property type="entry name" value="ARM-type_fold"/>
</dbReference>